<dbReference type="GO" id="GO:0003677">
    <property type="term" value="F:DNA binding"/>
    <property type="evidence" value="ECO:0007669"/>
    <property type="project" value="UniProtKB-KW"/>
</dbReference>
<dbReference type="Proteomes" id="UP000187209">
    <property type="component" value="Unassembled WGS sequence"/>
</dbReference>
<name>A0A1R2B5E4_9CILI</name>
<dbReference type="InterPro" id="IPR006600">
    <property type="entry name" value="HTH_CenpB_DNA-bd_dom"/>
</dbReference>
<comment type="caution">
    <text evidence="5">The sequence shown here is derived from an EMBL/GenBank/DDBJ whole genome shotgun (WGS) entry which is preliminary data.</text>
</comment>
<gene>
    <name evidence="5" type="ORF">SteCoe_29655</name>
</gene>
<protein>
    <recommendedName>
        <fullName evidence="4">HTH CENPB-type domain-containing protein</fullName>
    </recommendedName>
</protein>
<dbReference type="Pfam" id="PF03221">
    <property type="entry name" value="HTH_Tnp_Tc5"/>
    <property type="match status" value="1"/>
</dbReference>
<evidence type="ECO:0000256" key="2">
    <source>
        <dbReference type="ARBA" id="ARBA00023242"/>
    </source>
</evidence>
<keyword evidence="2" id="KW-0539">Nucleus</keyword>
<keyword evidence="6" id="KW-1185">Reference proteome</keyword>
<dbReference type="Gene3D" id="1.10.10.60">
    <property type="entry name" value="Homeodomain-like"/>
    <property type="match status" value="2"/>
</dbReference>
<evidence type="ECO:0000259" key="4">
    <source>
        <dbReference type="PROSITE" id="PS51253"/>
    </source>
</evidence>
<dbReference type="PROSITE" id="PS51253">
    <property type="entry name" value="HTH_CENPB"/>
    <property type="match status" value="1"/>
</dbReference>
<proteinExistence type="predicted"/>
<dbReference type="InterPro" id="IPR007889">
    <property type="entry name" value="HTH_Psq"/>
</dbReference>
<dbReference type="InterPro" id="IPR009057">
    <property type="entry name" value="Homeodomain-like_sf"/>
</dbReference>
<evidence type="ECO:0000313" key="6">
    <source>
        <dbReference type="Proteomes" id="UP000187209"/>
    </source>
</evidence>
<organism evidence="5 6">
    <name type="scientific">Stentor coeruleus</name>
    <dbReference type="NCBI Taxonomy" id="5963"/>
    <lineage>
        <taxon>Eukaryota</taxon>
        <taxon>Sar</taxon>
        <taxon>Alveolata</taxon>
        <taxon>Ciliophora</taxon>
        <taxon>Postciliodesmatophora</taxon>
        <taxon>Heterotrichea</taxon>
        <taxon>Heterotrichida</taxon>
        <taxon>Stentoridae</taxon>
        <taxon>Stentor</taxon>
    </lineage>
</organism>
<dbReference type="OrthoDB" id="2370550at2759"/>
<reference evidence="5 6" key="1">
    <citation type="submission" date="2016-11" db="EMBL/GenBank/DDBJ databases">
        <title>The macronuclear genome of Stentor coeruleus: a giant cell with tiny introns.</title>
        <authorList>
            <person name="Slabodnick M."/>
            <person name="Ruby J.G."/>
            <person name="Reiff S.B."/>
            <person name="Swart E.C."/>
            <person name="Gosai S."/>
            <person name="Prabakaran S."/>
            <person name="Witkowska E."/>
            <person name="Larue G.E."/>
            <person name="Fisher S."/>
            <person name="Freeman R.M."/>
            <person name="Gunawardena J."/>
            <person name="Chu W."/>
            <person name="Stover N.A."/>
            <person name="Gregory B.D."/>
            <person name="Nowacki M."/>
            <person name="Derisi J."/>
            <person name="Roy S.W."/>
            <person name="Marshall W.F."/>
            <person name="Sood P."/>
        </authorList>
    </citation>
    <scope>NUCLEOTIDE SEQUENCE [LARGE SCALE GENOMIC DNA]</scope>
    <source>
        <strain evidence="5">WM001</strain>
    </source>
</reference>
<evidence type="ECO:0000313" key="5">
    <source>
        <dbReference type="EMBL" id="OMJ72011.1"/>
    </source>
</evidence>
<feature type="domain" description="HTH CENPB-type" evidence="4">
    <location>
        <begin position="72"/>
        <end position="154"/>
    </location>
</feature>
<keyword evidence="1" id="KW-0238">DNA-binding</keyword>
<dbReference type="SUPFAM" id="SSF46689">
    <property type="entry name" value="Homeodomain-like"/>
    <property type="match status" value="2"/>
</dbReference>
<accession>A0A1R2B5E4</accession>
<feature type="region of interest" description="Disordered" evidence="3">
    <location>
        <begin position="166"/>
        <end position="185"/>
    </location>
</feature>
<dbReference type="Pfam" id="PF04218">
    <property type="entry name" value="CENP-B_N"/>
    <property type="match status" value="1"/>
</dbReference>
<evidence type="ECO:0000256" key="1">
    <source>
        <dbReference type="ARBA" id="ARBA00023125"/>
    </source>
</evidence>
<evidence type="ECO:0000256" key="3">
    <source>
        <dbReference type="SAM" id="MobiDB-lite"/>
    </source>
</evidence>
<dbReference type="AlphaFoldDB" id="A0A1R2B5E4"/>
<dbReference type="EMBL" id="MPUH01000938">
    <property type="protein sequence ID" value="OMJ72011.1"/>
    <property type="molecule type" value="Genomic_DNA"/>
</dbReference>
<sequence length="235" mass="27900">MDLNLPTKRNIRKRRDVTIKKKLEIINYYEKNQSVSHADIANIFKLNRSTISKILSKKESFLEKKYNTRELNIIRIRSGKYSDIELAIFSWLSLNETKEYKIPYKTIKDKAIEFRDKLLSDINKNEDIERLKDFKASICWAKKFKLRYQSKLDKLCKKEIVIDTSQDEKPNEEFEQNPGQSQPENIDINQQMGFFETISKRNTQKDDDIFVEIKYEADDDIGGGNLYRIDMFRAC</sequence>